<evidence type="ECO:0000256" key="1">
    <source>
        <dbReference type="SAM" id="SignalP"/>
    </source>
</evidence>
<dbReference type="PANTHER" id="PTHR30451:SF5">
    <property type="entry name" value="SLR0019 PROTEIN"/>
    <property type="match status" value="1"/>
</dbReference>
<gene>
    <name evidence="2" type="ORF">GHJ48_13110</name>
</gene>
<protein>
    <submittedName>
        <fullName evidence="2">Fimbria/pilus outer membrane usher protein</fullName>
    </submittedName>
</protein>
<evidence type="ECO:0000313" key="3">
    <source>
        <dbReference type="Proteomes" id="UP000480556"/>
    </source>
</evidence>
<comment type="caution">
    <text evidence="2">The sequence shown here is derived from an EMBL/GenBank/DDBJ whole genome shotgun (WGS) entry which is preliminary data.</text>
</comment>
<organism evidence="2 3">
    <name type="scientific">Acinetobacter wanghuae</name>
    <dbReference type="NCBI Taxonomy" id="2662362"/>
    <lineage>
        <taxon>Bacteria</taxon>
        <taxon>Pseudomonadati</taxon>
        <taxon>Pseudomonadota</taxon>
        <taxon>Gammaproteobacteria</taxon>
        <taxon>Moraxellales</taxon>
        <taxon>Moraxellaceae</taxon>
        <taxon>Acinetobacter</taxon>
    </lineage>
</organism>
<dbReference type="Proteomes" id="UP000480556">
    <property type="component" value="Unassembled WGS sequence"/>
</dbReference>
<dbReference type="GO" id="GO:0009279">
    <property type="term" value="C:cell outer membrane"/>
    <property type="evidence" value="ECO:0007669"/>
    <property type="project" value="TreeGrafter"/>
</dbReference>
<dbReference type="AlphaFoldDB" id="A0AA91AG88"/>
<dbReference type="Pfam" id="PF00577">
    <property type="entry name" value="Usher"/>
    <property type="match status" value="1"/>
</dbReference>
<dbReference type="Gene3D" id="2.60.40.3110">
    <property type="match status" value="1"/>
</dbReference>
<dbReference type="RefSeq" id="WP_153389468.1">
    <property type="nucleotide sequence ID" value="NZ_WITK01000030.1"/>
</dbReference>
<dbReference type="InterPro" id="IPR042186">
    <property type="entry name" value="FimD_plug_dom"/>
</dbReference>
<proteinExistence type="predicted"/>
<dbReference type="Gene3D" id="2.60.40.2610">
    <property type="entry name" value="Outer membrane usher protein FimD, plug domain"/>
    <property type="match status" value="1"/>
</dbReference>
<dbReference type="GO" id="GO:0009297">
    <property type="term" value="P:pilus assembly"/>
    <property type="evidence" value="ECO:0007669"/>
    <property type="project" value="InterPro"/>
</dbReference>
<name>A0AA91AG88_9GAMM</name>
<feature type="signal peptide" evidence="1">
    <location>
        <begin position="1"/>
        <end position="21"/>
    </location>
</feature>
<feature type="chain" id="PRO_5041651731" evidence="1">
    <location>
        <begin position="22"/>
        <end position="767"/>
    </location>
</feature>
<keyword evidence="1" id="KW-0732">Signal</keyword>
<reference evidence="2 3" key="1">
    <citation type="submission" date="2019-10" db="EMBL/GenBank/DDBJ databases">
        <authorList>
            <person name="Dong K."/>
        </authorList>
    </citation>
    <scope>NUCLEOTIDE SEQUENCE [LARGE SCALE GENOMIC DNA]</scope>
    <source>
        <strain evidence="3">dk771</strain>
    </source>
</reference>
<sequence>MAFNRKIFVLLNIFFVFGAHASTAPTDATIVNLWINDLNQNTDVTLLKQNEHYFIECLLLTERNINPQYLIKHDAQLEFCSVSESQIQATLNQETQSIHLTIPSHYFTGNNYGDYPIVKPERANFGGFVNYDGVYNNNDRSDNFTALVDVGVFKNYWFFKNSMFYRTDASPQMDDWVRLSTSLDIDFPERLTKLTIGDSTTLYNPMINSLRFAGLNWGTNYLERPSFVYWDTPQLKGSARLPSTIDLYMNGVSIYRQRVSPGDYVLDTGAKINYTGNAQIVVEDILGNRSVQNLPIMVTHRLLRRGLSEYNVALGKLRYNYSTDSSDYRDFFTNLYYRRGLSKSTSLGGSLTYTGDIQNIGLVWTQALPKLIVMDVEVLGSHDDRDGAHYQYGISMSKDFGLVSMGLSSKFTDRHFKYVGDELKYMSFLPKNEYFIYAGITQVPVLQNLSLNYAQRSYYPTDFGPTNEEKILNISMNRPIGRKVTLGLSYFNRFGSESDSGGTIALSYNFDVGRRAYFNYSADNTANLEYVKTSDGQVGLDYAVGANRRDDEEMFSLDSVLKTRVGDLSLQHYQSNSFTDSYLRYRGGVAYLDGKVSLTKAVDNAFAIVRVGQYQNIDILSSLNLVEKTNKNGYAFVHNIVPYVESEIVFDADQIPIEDKVAYSSKKVVALGQRGYVVNFPMQHTFAVVLHPKNSQGNRFIAGSEVYLENGDVYPITSDGSVTIYGMTAGVHQFTIKTASNVSCFLKLELHESAVKEDFQSVDAVCK</sequence>
<evidence type="ECO:0000313" key="2">
    <source>
        <dbReference type="EMBL" id="MQW93314.1"/>
    </source>
</evidence>
<dbReference type="EMBL" id="WITK01000030">
    <property type="protein sequence ID" value="MQW93314.1"/>
    <property type="molecule type" value="Genomic_DNA"/>
</dbReference>
<accession>A0AA91AG88</accession>
<dbReference type="InterPro" id="IPR000015">
    <property type="entry name" value="Fimb_usher"/>
</dbReference>
<dbReference type="PANTHER" id="PTHR30451">
    <property type="entry name" value="OUTER MEMBRANE USHER PROTEIN"/>
    <property type="match status" value="1"/>
</dbReference>
<dbReference type="GO" id="GO:0015473">
    <property type="term" value="F:fimbrial usher porin activity"/>
    <property type="evidence" value="ECO:0007669"/>
    <property type="project" value="InterPro"/>
</dbReference>